<dbReference type="EMBL" id="BK015777">
    <property type="protein sequence ID" value="DAE24592.1"/>
    <property type="molecule type" value="Genomic_DNA"/>
</dbReference>
<protein>
    <recommendedName>
        <fullName evidence="3">Zincin superfamily protease</fullName>
    </recommendedName>
</protein>
<proteinExistence type="predicted"/>
<keyword evidence="1" id="KW-0472">Membrane</keyword>
<evidence type="ECO:0008006" key="3">
    <source>
        <dbReference type="Google" id="ProtNLM"/>
    </source>
</evidence>
<evidence type="ECO:0000313" key="2">
    <source>
        <dbReference type="EMBL" id="DAE24592.1"/>
    </source>
</evidence>
<reference evidence="2" key="1">
    <citation type="journal article" date="2021" name="Proc. Natl. Acad. Sci. U.S.A.">
        <title>A Catalog of Tens of Thousands of Viruses from Human Metagenomes Reveals Hidden Associations with Chronic Diseases.</title>
        <authorList>
            <person name="Tisza M.J."/>
            <person name="Buck C.B."/>
        </authorList>
    </citation>
    <scope>NUCLEOTIDE SEQUENCE</scope>
    <source>
        <strain evidence="2">CtOWe7</strain>
    </source>
</reference>
<feature type="transmembrane region" description="Helical" evidence="1">
    <location>
        <begin position="47"/>
        <end position="66"/>
    </location>
</feature>
<keyword evidence="1" id="KW-0812">Transmembrane</keyword>
<sequence>MRVIKTKHFPFGGYKAINLFGIVFTKGELSNRELNHEAIHTEQMKEMLYIFFYIWYGIEYLIIRLFHIKQHDAYKDISFEEEAHAFDNYANYISERKHYTWTKYLGINSSKTA</sequence>
<keyword evidence="1" id="KW-1133">Transmembrane helix</keyword>
<name>A0A8S5QZR6_9CAUD</name>
<organism evidence="2">
    <name type="scientific">CrAss-like virus sp. ctOWe7</name>
    <dbReference type="NCBI Taxonomy" id="2826823"/>
    <lineage>
        <taxon>Viruses</taxon>
        <taxon>Duplodnaviria</taxon>
        <taxon>Heunggongvirae</taxon>
        <taxon>Uroviricota</taxon>
        <taxon>Caudoviricetes</taxon>
        <taxon>Crassvirales</taxon>
    </lineage>
</organism>
<accession>A0A8S5QZR6</accession>
<evidence type="ECO:0000256" key="1">
    <source>
        <dbReference type="SAM" id="Phobius"/>
    </source>
</evidence>